<dbReference type="GO" id="GO:0003678">
    <property type="term" value="F:DNA helicase activity"/>
    <property type="evidence" value="ECO:0007669"/>
    <property type="project" value="InterPro"/>
</dbReference>
<feature type="domain" description="DNA helicase DnaB-like N-terminal" evidence="1">
    <location>
        <begin position="3"/>
        <end position="36"/>
    </location>
</feature>
<dbReference type="InterPro" id="IPR016136">
    <property type="entry name" value="DNA_helicase_N/primase_C"/>
</dbReference>
<evidence type="ECO:0000259" key="1">
    <source>
        <dbReference type="Pfam" id="PF00772"/>
    </source>
</evidence>
<name>X0XMC4_9ZZZZ</name>
<evidence type="ECO:0000313" key="2">
    <source>
        <dbReference type="EMBL" id="GAG26111.1"/>
    </source>
</evidence>
<sequence>MILPNNTDIEEQLIASIILMPKNIDKIIDLSPNDFY</sequence>
<reference evidence="2" key="1">
    <citation type="journal article" date="2014" name="Front. Microbiol.">
        <title>High frequency of phylogenetically diverse reductive dehalogenase-homologous genes in deep subseafloor sedimentary metagenomes.</title>
        <authorList>
            <person name="Kawai M."/>
            <person name="Futagami T."/>
            <person name="Toyoda A."/>
            <person name="Takaki Y."/>
            <person name="Nishi S."/>
            <person name="Hori S."/>
            <person name="Arai W."/>
            <person name="Tsubouchi T."/>
            <person name="Morono Y."/>
            <person name="Uchiyama I."/>
            <person name="Ito T."/>
            <person name="Fujiyama A."/>
            <person name="Inagaki F."/>
            <person name="Takami H."/>
        </authorList>
    </citation>
    <scope>NUCLEOTIDE SEQUENCE</scope>
    <source>
        <strain evidence="2">Expedition CK06-06</strain>
    </source>
</reference>
<protein>
    <recommendedName>
        <fullName evidence="1">DNA helicase DnaB-like N-terminal domain-containing protein</fullName>
    </recommendedName>
</protein>
<feature type="non-terminal residue" evidence="2">
    <location>
        <position position="36"/>
    </location>
</feature>
<dbReference type="GO" id="GO:0006260">
    <property type="term" value="P:DNA replication"/>
    <property type="evidence" value="ECO:0007669"/>
    <property type="project" value="InterPro"/>
</dbReference>
<organism evidence="2">
    <name type="scientific">marine sediment metagenome</name>
    <dbReference type="NCBI Taxonomy" id="412755"/>
    <lineage>
        <taxon>unclassified sequences</taxon>
        <taxon>metagenomes</taxon>
        <taxon>ecological metagenomes</taxon>
    </lineage>
</organism>
<dbReference type="Pfam" id="PF00772">
    <property type="entry name" value="DnaB"/>
    <property type="match status" value="1"/>
</dbReference>
<comment type="caution">
    <text evidence="2">The sequence shown here is derived from an EMBL/GenBank/DDBJ whole genome shotgun (WGS) entry which is preliminary data.</text>
</comment>
<dbReference type="Gene3D" id="1.10.860.10">
    <property type="entry name" value="DNAb Helicase, Chain A"/>
    <property type="match status" value="1"/>
</dbReference>
<dbReference type="EMBL" id="BARS01033466">
    <property type="protein sequence ID" value="GAG26111.1"/>
    <property type="molecule type" value="Genomic_DNA"/>
</dbReference>
<dbReference type="InterPro" id="IPR007693">
    <property type="entry name" value="DNA_helicase_DnaB-like_N"/>
</dbReference>
<accession>X0XMC4</accession>
<proteinExistence type="predicted"/>
<dbReference type="GO" id="GO:0005524">
    <property type="term" value="F:ATP binding"/>
    <property type="evidence" value="ECO:0007669"/>
    <property type="project" value="InterPro"/>
</dbReference>
<dbReference type="AlphaFoldDB" id="X0XMC4"/>
<gene>
    <name evidence="2" type="ORF">S01H1_51818</name>
</gene>